<accession>A0AAU9U3A9</accession>
<evidence type="ECO:0000313" key="3">
    <source>
        <dbReference type="Proteomes" id="UP001153954"/>
    </source>
</evidence>
<evidence type="ECO:0000313" key="2">
    <source>
        <dbReference type="EMBL" id="CAH2093991.1"/>
    </source>
</evidence>
<dbReference type="InterPro" id="IPR057251">
    <property type="entry name" value="FP_C"/>
</dbReference>
<comment type="caution">
    <text evidence="2">The sequence shown here is derived from an EMBL/GenBank/DDBJ whole genome shotgun (WGS) entry which is preliminary data.</text>
</comment>
<dbReference type="Proteomes" id="UP001153954">
    <property type="component" value="Unassembled WGS sequence"/>
</dbReference>
<evidence type="ECO:0000259" key="1">
    <source>
        <dbReference type="Pfam" id="PF25298"/>
    </source>
</evidence>
<name>A0AAU9U3A9_EUPED</name>
<proteinExistence type="predicted"/>
<protein>
    <recommendedName>
        <fullName evidence="1">FP protein C-terminal domain-containing protein</fullName>
    </recommendedName>
</protein>
<dbReference type="Pfam" id="PF25298">
    <property type="entry name" value="Baculo_FP_2nd"/>
    <property type="match status" value="1"/>
</dbReference>
<dbReference type="EMBL" id="CAKOGL010000013">
    <property type="protein sequence ID" value="CAH2093991.1"/>
    <property type="molecule type" value="Genomic_DNA"/>
</dbReference>
<keyword evidence="3" id="KW-1185">Reference proteome</keyword>
<organism evidence="2 3">
    <name type="scientific">Euphydryas editha</name>
    <name type="common">Edith's checkerspot</name>
    <dbReference type="NCBI Taxonomy" id="104508"/>
    <lineage>
        <taxon>Eukaryota</taxon>
        <taxon>Metazoa</taxon>
        <taxon>Ecdysozoa</taxon>
        <taxon>Arthropoda</taxon>
        <taxon>Hexapoda</taxon>
        <taxon>Insecta</taxon>
        <taxon>Pterygota</taxon>
        <taxon>Neoptera</taxon>
        <taxon>Endopterygota</taxon>
        <taxon>Lepidoptera</taxon>
        <taxon>Glossata</taxon>
        <taxon>Ditrysia</taxon>
        <taxon>Papilionoidea</taxon>
        <taxon>Nymphalidae</taxon>
        <taxon>Nymphalinae</taxon>
        <taxon>Euphydryas</taxon>
    </lineage>
</organism>
<sequence length="188" mass="21611">MKKPRKSWSNYNKKIVCCSQTSRILMNVLIPLNRMHDQSTFEIQCVLEQKTDNLILTVTQLGAVVGCAILQEQIVHCSRIAKMKSNSSQPKSVVVQFASRRICDEFLAASINFNRERSREETLNSSHLGFNEEKTATYIVDHLSLMNKILHDATRSTAKEKGYKHVWVRNGRNLCERRMAPVIFLFPI</sequence>
<gene>
    <name evidence="2" type="ORF">EEDITHA_LOCUS9597</name>
</gene>
<feature type="domain" description="FP protein C-terminal" evidence="1">
    <location>
        <begin position="146"/>
        <end position="172"/>
    </location>
</feature>
<dbReference type="AlphaFoldDB" id="A0AAU9U3A9"/>
<reference evidence="2" key="1">
    <citation type="submission" date="2022-03" db="EMBL/GenBank/DDBJ databases">
        <authorList>
            <person name="Tunstrom K."/>
        </authorList>
    </citation>
    <scope>NUCLEOTIDE SEQUENCE</scope>
</reference>